<keyword evidence="4 9" id="KW-0808">Transferase</keyword>
<evidence type="ECO:0000256" key="8">
    <source>
        <dbReference type="ARBA" id="ARBA00048090"/>
    </source>
</evidence>
<protein>
    <recommendedName>
        <fullName evidence="3">gluconokinase</fullName>
        <ecNumber evidence="3">2.7.1.12</ecNumber>
    </recommendedName>
</protein>
<dbReference type="InterPro" id="IPR006001">
    <property type="entry name" value="Therm_gnt_kin"/>
</dbReference>
<dbReference type="SUPFAM" id="SSF52540">
    <property type="entry name" value="P-loop containing nucleoside triphosphate hydrolases"/>
    <property type="match status" value="1"/>
</dbReference>
<gene>
    <name evidence="9" type="primary">gntK_2</name>
    <name evidence="9" type="ORF">GALL_398900</name>
</gene>
<name>A0A1J5Q597_9ZZZZ</name>
<dbReference type="Gene3D" id="3.40.50.300">
    <property type="entry name" value="P-loop containing nucleotide triphosphate hydrolases"/>
    <property type="match status" value="1"/>
</dbReference>
<dbReference type="GO" id="GO:0005737">
    <property type="term" value="C:cytoplasm"/>
    <property type="evidence" value="ECO:0007669"/>
    <property type="project" value="TreeGrafter"/>
</dbReference>
<dbReference type="PANTHER" id="PTHR43442">
    <property type="entry name" value="GLUCONOKINASE-RELATED"/>
    <property type="match status" value="1"/>
</dbReference>
<dbReference type="Pfam" id="PF01202">
    <property type="entry name" value="SKI"/>
    <property type="match status" value="1"/>
</dbReference>
<evidence type="ECO:0000256" key="7">
    <source>
        <dbReference type="ARBA" id="ARBA00022840"/>
    </source>
</evidence>
<keyword evidence="5" id="KW-0547">Nucleotide-binding</keyword>
<evidence type="ECO:0000313" key="9">
    <source>
        <dbReference type="EMBL" id="OIQ78410.1"/>
    </source>
</evidence>
<evidence type="ECO:0000256" key="6">
    <source>
        <dbReference type="ARBA" id="ARBA00022777"/>
    </source>
</evidence>
<keyword evidence="6 9" id="KW-0418">Kinase</keyword>
<proteinExistence type="inferred from homology"/>
<organism evidence="9">
    <name type="scientific">mine drainage metagenome</name>
    <dbReference type="NCBI Taxonomy" id="410659"/>
    <lineage>
        <taxon>unclassified sequences</taxon>
        <taxon>metagenomes</taxon>
        <taxon>ecological metagenomes</taxon>
    </lineage>
</organism>
<dbReference type="EMBL" id="MLJW01001405">
    <property type="protein sequence ID" value="OIQ78410.1"/>
    <property type="molecule type" value="Genomic_DNA"/>
</dbReference>
<dbReference type="InterPro" id="IPR031322">
    <property type="entry name" value="Shikimate/glucono_kinase"/>
</dbReference>
<comment type="pathway">
    <text evidence="1">Carbohydrate acid metabolism.</text>
</comment>
<dbReference type="NCBIfam" id="TIGR01313">
    <property type="entry name" value="therm_gnt_kin"/>
    <property type="match status" value="1"/>
</dbReference>
<dbReference type="AlphaFoldDB" id="A0A1J5Q597"/>
<accession>A0A1J5Q597</accession>
<comment type="caution">
    <text evidence="9">The sequence shown here is derived from an EMBL/GenBank/DDBJ whole genome shotgun (WGS) entry which is preliminary data.</text>
</comment>
<comment type="similarity">
    <text evidence="2">Belongs to the gluconokinase GntK/GntV family.</text>
</comment>
<evidence type="ECO:0000256" key="4">
    <source>
        <dbReference type="ARBA" id="ARBA00022679"/>
    </source>
</evidence>
<dbReference type="CDD" id="cd02021">
    <property type="entry name" value="GntK"/>
    <property type="match status" value="1"/>
</dbReference>
<dbReference type="GO" id="GO:0005975">
    <property type="term" value="P:carbohydrate metabolic process"/>
    <property type="evidence" value="ECO:0007669"/>
    <property type="project" value="InterPro"/>
</dbReference>
<comment type="catalytic activity">
    <reaction evidence="8">
        <text>D-gluconate + ATP = 6-phospho-D-gluconate + ADP + H(+)</text>
        <dbReference type="Rhea" id="RHEA:19433"/>
        <dbReference type="ChEBI" id="CHEBI:15378"/>
        <dbReference type="ChEBI" id="CHEBI:18391"/>
        <dbReference type="ChEBI" id="CHEBI:30616"/>
        <dbReference type="ChEBI" id="CHEBI:58759"/>
        <dbReference type="ChEBI" id="CHEBI:456216"/>
        <dbReference type="EC" id="2.7.1.12"/>
    </reaction>
</comment>
<dbReference type="EC" id="2.7.1.12" evidence="3"/>
<dbReference type="FunFam" id="3.40.50.300:FF:000522">
    <property type="entry name" value="Gluconokinase"/>
    <property type="match status" value="1"/>
</dbReference>
<evidence type="ECO:0000256" key="2">
    <source>
        <dbReference type="ARBA" id="ARBA00008420"/>
    </source>
</evidence>
<sequence length="170" mass="17645">MPVPPTTGPQVVVMGVSGSGKSTVGQALADRLGVPYADADDMHPAANVAKMAAGRPLDDADRAPWLREVGGWLAAHPAGGVIGCSALRRRYRDVLRDGAPHAAFLHLAGDPSVLGPRVAGRTDHYMPASLVTSQLAALEPLEADEDGVVVDFTAPVERIVATFVAARTAH</sequence>
<dbReference type="InterPro" id="IPR027417">
    <property type="entry name" value="P-loop_NTPase"/>
</dbReference>
<evidence type="ECO:0000256" key="5">
    <source>
        <dbReference type="ARBA" id="ARBA00022741"/>
    </source>
</evidence>
<dbReference type="PANTHER" id="PTHR43442:SF3">
    <property type="entry name" value="GLUCONOKINASE-RELATED"/>
    <property type="match status" value="1"/>
</dbReference>
<reference evidence="9" key="1">
    <citation type="submission" date="2016-10" db="EMBL/GenBank/DDBJ databases">
        <title>Sequence of Gallionella enrichment culture.</title>
        <authorList>
            <person name="Poehlein A."/>
            <person name="Muehling M."/>
            <person name="Daniel R."/>
        </authorList>
    </citation>
    <scope>NUCLEOTIDE SEQUENCE</scope>
</reference>
<evidence type="ECO:0000256" key="3">
    <source>
        <dbReference type="ARBA" id="ARBA00012054"/>
    </source>
</evidence>
<dbReference type="GO" id="GO:0005524">
    <property type="term" value="F:ATP binding"/>
    <property type="evidence" value="ECO:0007669"/>
    <property type="project" value="UniProtKB-KW"/>
</dbReference>
<dbReference type="GO" id="GO:0046316">
    <property type="term" value="F:gluconokinase activity"/>
    <property type="evidence" value="ECO:0007669"/>
    <property type="project" value="UniProtKB-EC"/>
</dbReference>
<evidence type="ECO:0000256" key="1">
    <source>
        <dbReference type="ARBA" id="ARBA00004761"/>
    </source>
</evidence>
<keyword evidence="7" id="KW-0067">ATP-binding</keyword>